<dbReference type="Proteomes" id="UP000682733">
    <property type="component" value="Unassembled WGS sequence"/>
</dbReference>
<reference evidence="1" key="1">
    <citation type="submission" date="2021-02" db="EMBL/GenBank/DDBJ databases">
        <authorList>
            <person name="Nowell W R."/>
        </authorList>
    </citation>
    <scope>NUCLEOTIDE SEQUENCE</scope>
</reference>
<dbReference type="EMBL" id="CAJOBA010041271">
    <property type="protein sequence ID" value="CAF4110854.1"/>
    <property type="molecule type" value="Genomic_DNA"/>
</dbReference>
<dbReference type="Proteomes" id="UP000681722">
    <property type="component" value="Unassembled WGS sequence"/>
</dbReference>
<evidence type="ECO:0000313" key="1">
    <source>
        <dbReference type="EMBL" id="CAF1275525.1"/>
    </source>
</evidence>
<gene>
    <name evidence="1" type="ORF">GPM918_LOCUS27297</name>
    <name evidence="2" type="ORF">OVA965_LOCUS28675</name>
    <name evidence="3" type="ORF">SRO942_LOCUS27594</name>
    <name evidence="4" type="ORF">TMI583_LOCUS29432</name>
</gene>
<protein>
    <recommendedName>
        <fullName evidence="6">Receptor ligand binding region domain-containing protein</fullName>
    </recommendedName>
</protein>
<comment type="caution">
    <text evidence="1">The sequence shown here is derived from an EMBL/GenBank/DDBJ whole genome shotgun (WGS) entry which is preliminary data.</text>
</comment>
<dbReference type="EMBL" id="CAJNOK010019689">
    <property type="protein sequence ID" value="CAF1304116.1"/>
    <property type="molecule type" value="Genomic_DNA"/>
</dbReference>
<dbReference type="InterPro" id="IPR028082">
    <property type="entry name" value="Peripla_BP_I"/>
</dbReference>
<dbReference type="EMBL" id="CAJOBC010025301">
    <property type="protein sequence ID" value="CAF4066514.1"/>
    <property type="molecule type" value="Genomic_DNA"/>
</dbReference>
<dbReference type="Proteomes" id="UP000677228">
    <property type="component" value="Unassembled WGS sequence"/>
</dbReference>
<name>A0A815BRZ1_9BILA</name>
<proteinExistence type="predicted"/>
<sequence>MIPMATISSTRSENEFSNMKSFSNSIESNITNSCGTFEITSVSVHVKSISAVIGSLCSIFYWRPMLVYYFNDYKNEHQGSPASFLFILKMFTSMKYPMLAFNYFHPFHPMNYPNLKFFQLAPMYREEARALLALMDRYDWNTFSLIIDPNLPGEEELISEFEQYSNNQRSCGKISCNRLPGKGQKK</sequence>
<dbReference type="Gene3D" id="3.40.50.2300">
    <property type="match status" value="2"/>
</dbReference>
<evidence type="ECO:0000313" key="2">
    <source>
        <dbReference type="EMBL" id="CAF1304116.1"/>
    </source>
</evidence>
<evidence type="ECO:0000313" key="5">
    <source>
        <dbReference type="Proteomes" id="UP000663829"/>
    </source>
</evidence>
<evidence type="ECO:0008006" key="6">
    <source>
        <dbReference type="Google" id="ProtNLM"/>
    </source>
</evidence>
<dbReference type="AlphaFoldDB" id="A0A815BRZ1"/>
<dbReference type="SUPFAM" id="SSF53822">
    <property type="entry name" value="Periplasmic binding protein-like I"/>
    <property type="match status" value="1"/>
</dbReference>
<evidence type="ECO:0000313" key="4">
    <source>
        <dbReference type="EMBL" id="CAF4110854.1"/>
    </source>
</evidence>
<dbReference type="Proteomes" id="UP000663829">
    <property type="component" value="Unassembled WGS sequence"/>
</dbReference>
<dbReference type="EMBL" id="CAJNOQ010011381">
    <property type="protein sequence ID" value="CAF1275525.1"/>
    <property type="molecule type" value="Genomic_DNA"/>
</dbReference>
<keyword evidence="5" id="KW-1185">Reference proteome</keyword>
<accession>A0A815BRZ1</accession>
<evidence type="ECO:0000313" key="3">
    <source>
        <dbReference type="EMBL" id="CAF4066514.1"/>
    </source>
</evidence>
<organism evidence="1 5">
    <name type="scientific">Didymodactylos carnosus</name>
    <dbReference type="NCBI Taxonomy" id="1234261"/>
    <lineage>
        <taxon>Eukaryota</taxon>
        <taxon>Metazoa</taxon>
        <taxon>Spiralia</taxon>
        <taxon>Gnathifera</taxon>
        <taxon>Rotifera</taxon>
        <taxon>Eurotatoria</taxon>
        <taxon>Bdelloidea</taxon>
        <taxon>Philodinida</taxon>
        <taxon>Philodinidae</taxon>
        <taxon>Didymodactylos</taxon>
    </lineage>
</organism>